<dbReference type="InterPro" id="IPR039425">
    <property type="entry name" value="RNA_pol_sigma-70-like"/>
</dbReference>
<protein>
    <recommendedName>
        <fullName evidence="6">RNA polymerase sigma factor</fullName>
    </recommendedName>
</protein>
<dbReference type="Proteomes" id="UP000321436">
    <property type="component" value="Unassembled WGS sequence"/>
</dbReference>
<comment type="similarity">
    <text evidence="1 6">Belongs to the sigma-70 factor family. ECF subfamily.</text>
</comment>
<dbReference type="GO" id="GO:0016987">
    <property type="term" value="F:sigma factor activity"/>
    <property type="evidence" value="ECO:0007669"/>
    <property type="project" value="UniProtKB-KW"/>
</dbReference>
<evidence type="ECO:0000259" key="7">
    <source>
        <dbReference type="Pfam" id="PF04542"/>
    </source>
</evidence>
<feature type="domain" description="RNA polymerase sigma factor 70 region 4 type 2" evidence="8">
    <location>
        <begin position="125"/>
        <end position="176"/>
    </location>
</feature>
<organism evidence="9 10">
    <name type="scientific">Chitinophaga cymbidii</name>
    <dbReference type="NCBI Taxonomy" id="1096750"/>
    <lineage>
        <taxon>Bacteria</taxon>
        <taxon>Pseudomonadati</taxon>
        <taxon>Bacteroidota</taxon>
        <taxon>Chitinophagia</taxon>
        <taxon>Chitinophagales</taxon>
        <taxon>Chitinophagaceae</taxon>
        <taxon>Chitinophaga</taxon>
    </lineage>
</organism>
<proteinExistence type="inferred from homology"/>
<keyword evidence="2 6" id="KW-0805">Transcription regulation</keyword>
<feature type="domain" description="RNA polymerase sigma-70 region 2" evidence="7">
    <location>
        <begin position="27"/>
        <end position="91"/>
    </location>
</feature>
<evidence type="ECO:0000256" key="1">
    <source>
        <dbReference type="ARBA" id="ARBA00010641"/>
    </source>
</evidence>
<evidence type="ECO:0000256" key="6">
    <source>
        <dbReference type="RuleBase" id="RU000716"/>
    </source>
</evidence>
<dbReference type="InterPro" id="IPR014284">
    <property type="entry name" value="RNA_pol_sigma-70_dom"/>
</dbReference>
<dbReference type="GO" id="GO:0003677">
    <property type="term" value="F:DNA binding"/>
    <property type="evidence" value="ECO:0007669"/>
    <property type="project" value="UniProtKB-KW"/>
</dbReference>
<dbReference type="InterPro" id="IPR036388">
    <property type="entry name" value="WH-like_DNA-bd_sf"/>
</dbReference>
<dbReference type="InterPro" id="IPR013324">
    <property type="entry name" value="RNA_pol_sigma_r3/r4-like"/>
</dbReference>
<dbReference type="PANTHER" id="PTHR43133">
    <property type="entry name" value="RNA POLYMERASE ECF-TYPE SIGMA FACTO"/>
    <property type="match status" value="1"/>
</dbReference>
<dbReference type="GO" id="GO:0006352">
    <property type="term" value="P:DNA-templated transcription initiation"/>
    <property type="evidence" value="ECO:0007669"/>
    <property type="project" value="InterPro"/>
</dbReference>
<dbReference type="PROSITE" id="PS01063">
    <property type="entry name" value="SIGMA70_ECF"/>
    <property type="match status" value="1"/>
</dbReference>
<evidence type="ECO:0000259" key="8">
    <source>
        <dbReference type="Pfam" id="PF08281"/>
    </source>
</evidence>
<evidence type="ECO:0000256" key="5">
    <source>
        <dbReference type="ARBA" id="ARBA00023163"/>
    </source>
</evidence>
<keyword evidence="10" id="KW-1185">Reference proteome</keyword>
<dbReference type="InterPro" id="IPR000838">
    <property type="entry name" value="RNA_pol_sigma70_ECF_CS"/>
</dbReference>
<name>A0A512RSU3_9BACT</name>
<evidence type="ECO:0000313" key="10">
    <source>
        <dbReference type="Proteomes" id="UP000321436"/>
    </source>
</evidence>
<dbReference type="InterPro" id="IPR013325">
    <property type="entry name" value="RNA_pol_sigma_r2"/>
</dbReference>
<comment type="caution">
    <text evidence="9">The sequence shown here is derived from an EMBL/GenBank/DDBJ whole genome shotgun (WGS) entry which is preliminary data.</text>
</comment>
<sequence length="199" mass="23225">MPANPPYEEAIKVQLIADGDEKTFFEFYNHHANLLRPFLLKYSRSETDVEDIIQETFIKIWLHRDQLPEIVNIRAWINRIASRIYLDHIDRDLRSRERRESVSHDWYGAGEVASEERTRLLEIRQNIHDAVDGLSEQKRKVFHLNRELGMKPAQIAEMLDIPVGTVKNQLSAALRQVRDQLIASGLGPLTFLWLISPFL</sequence>
<dbReference type="Gene3D" id="1.10.10.10">
    <property type="entry name" value="Winged helix-like DNA-binding domain superfamily/Winged helix DNA-binding domain"/>
    <property type="match status" value="1"/>
</dbReference>
<dbReference type="InterPro" id="IPR013249">
    <property type="entry name" value="RNA_pol_sigma70_r4_t2"/>
</dbReference>
<reference evidence="9 10" key="1">
    <citation type="submission" date="2019-07" db="EMBL/GenBank/DDBJ databases">
        <title>Whole genome shotgun sequence of Chitinophaga cymbidii NBRC 109752.</title>
        <authorList>
            <person name="Hosoyama A."/>
            <person name="Uohara A."/>
            <person name="Ohji S."/>
            <person name="Ichikawa N."/>
        </authorList>
    </citation>
    <scope>NUCLEOTIDE SEQUENCE [LARGE SCALE GENOMIC DNA]</scope>
    <source>
        <strain evidence="9 10">NBRC 109752</strain>
    </source>
</reference>
<dbReference type="AlphaFoldDB" id="A0A512RSU3"/>
<gene>
    <name evidence="9" type="primary">sigY</name>
    <name evidence="9" type="ORF">CCY01nite_50360</name>
</gene>
<accession>A0A512RSU3</accession>
<keyword evidence="3 6" id="KW-0731">Sigma factor</keyword>
<evidence type="ECO:0000256" key="3">
    <source>
        <dbReference type="ARBA" id="ARBA00023082"/>
    </source>
</evidence>
<evidence type="ECO:0000256" key="2">
    <source>
        <dbReference type="ARBA" id="ARBA00023015"/>
    </source>
</evidence>
<dbReference type="Gene3D" id="1.10.1740.10">
    <property type="match status" value="1"/>
</dbReference>
<dbReference type="Pfam" id="PF08281">
    <property type="entry name" value="Sigma70_r4_2"/>
    <property type="match status" value="1"/>
</dbReference>
<dbReference type="NCBIfam" id="TIGR02937">
    <property type="entry name" value="sigma70-ECF"/>
    <property type="match status" value="1"/>
</dbReference>
<evidence type="ECO:0000313" key="9">
    <source>
        <dbReference type="EMBL" id="GEP98776.1"/>
    </source>
</evidence>
<dbReference type="InterPro" id="IPR007627">
    <property type="entry name" value="RNA_pol_sigma70_r2"/>
</dbReference>
<dbReference type="PANTHER" id="PTHR43133:SF8">
    <property type="entry name" value="RNA POLYMERASE SIGMA FACTOR HI_1459-RELATED"/>
    <property type="match status" value="1"/>
</dbReference>
<keyword evidence="4 6" id="KW-0238">DNA-binding</keyword>
<keyword evidence="5 6" id="KW-0804">Transcription</keyword>
<dbReference type="EMBL" id="BKAU01000009">
    <property type="protein sequence ID" value="GEP98776.1"/>
    <property type="molecule type" value="Genomic_DNA"/>
</dbReference>
<dbReference type="SUPFAM" id="SSF88946">
    <property type="entry name" value="Sigma2 domain of RNA polymerase sigma factors"/>
    <property type="match status" value="1"/>
</dbReference>
<evidence type="ECO:0000256" key="4">
    <source>
        <dbReference type="ARBA" id="ARBA00023125"/>
    </source>
</evidence>
<dbReference type="SUPFAM" id="SSF88659">
    <property type="entry name" value="Sigma3 and sigma4 domains of RNA polymerase sigma factors"/>
    <property type="match status" value="1"/>
</dbReference>
<dbReference type="Pfam" id="PF04542">
    <property type="entry name" value="Sigma70_r2"/>
    <property type="match status" value="1"/>
</dbReference>